<gene>
    <name evidence="1" type="ORF">P872_16090</name>
</gene>
<reference evidence="1 2" key="1">
    <citation type="journal article" date="2013" name="Genome Announc.">
        <title>Draft Genome Sequence of the Psychrophilic and Alkaliphilic Rhodonellum psychrophilum Strain GCM71T.</title>
        <authorList>
            <person name="Hauptmann A.L."/>
            <person name="Glaring M.A."/>
            <person name="Hallin P.F."/>
            <person name="Prieme A."/>
            <person name="Stougaard P."/>
        </authorList>
    </citation>
    <scope>NUCLEOTIDE SEQUENCE [LARGE SCALE GENOMIC DNA]</scope>
    <source>
        <strain evidence="1 2">GCM71</strain>
    </source>
</reference>
<name>U5BZX2_9BACT</name>
<dbReference type="Proteomes" id="UP000016843">
    <property type="component" value="Unassembled WGS sequence"/>
</dbReference>
<accession>U5BZX2</accession>
<evidence type="ECO:0000313" key="2">
    <source>
        <dbReference type="Proteomes" id="UP000016843"/>
    </source>
</evidence>
<protein>
    <submittedName>
        <fullName evidence="1">Uncharacterized protein</fullName>
    </submittedName>
</protein>
<dbReference type="EMBL" id="AWXR01000014">
    <property type="protein sequence ID" value="ERM83363.1"/>
    <property type="molecule type" value="Genomic_DNA"/>
</dbReference>
<keyword evidence="2" id="KW-1185">Reference proteome</keyword>
<evidence type="ECO:0000313" key="1">
    <source>
        <dbReference type="EMBL" id="ERM83363.1"/>
    </source>
</evidence>
<organism evidence="1 2">
    <name type="scientific">Rhodonellum psychrophilum GCM71 = DSM 17998</name>
    <dbReference type="NCBI Taxonomy" id="1123057"/>
    <lineage>
        <taxon>Bacteria</taxon>
        <taxon>Pseudomonadati</taxon>
        <taxon>Bacteroidota</taxon>
        <taxon>Cytophagia</taxon>
        <taxon>Cytophagales</taxon>
        <taxon>Cytophagaceae</taxon>
        <taxon>Rhodonellum</taxon>
    </lineage>
</organism>
<dbReference type="AlphaFoldDB" id="U5BZX2"/>
<proteinExistence type="predicted"/>
<sequence length="36" mass="4548">MFIKSNIFPYFNLFKYNLFEISEKNFQQIFILLKRI</sequence>
<comment type="caution">
    <text evidence="1">The sequence shown here is derived from an EMBL/GenBank/DDBJ whole genome shotgun (WGS) entry which is preliminary data.</text>
</comment>